<dbReference type="InterPro" id="IPR001623">
    <property type="entry name" value="DnaJ_domain"/>
</dbReference>
<dbReference type="CDD" id="cd06257">
    <property type="entry name" value="DnaJ"/>
    <property type="match status" value="1"/>
</dbReference>
<evidence type="ECO:0000313" key="3">
    <source>
        <dbReference type="EMBL" id="KEQ71696.1"/>
    </source>
</evidence>
<dbReference type="SMART" id="SM00271">
    <property type="entry name" value="DnaJ"/>
    <property type="match status" value="1"/>
</dbReference>
<feature type="compositionally biased region" description="Basic and acidic residues" evidence="1">
    <location>
        <begin position="66"/>
        <end position="77"/>
    </location>
</feature>
<gene>
    <name evidence="3" type="ORF">M436DRAFT_50074</name>
</gene>
<dbReference type="PROSITE" id="PS50076">
    <property type="entry name" value="DNAJ_2"/>
    <property type="match status" value="1"/>
</dbReference>
<evidence type="ECO:0000313" key="4">
    <source>
        <dbReference type="Proteomes" id="UP000027730"/>
    </source>
</evidence>
<dbReference type="PANTHER" id="PTHR24074">
    <property type="entry name" value="CO-CHAPERONE PROTEIN DJLA"/>
    <property type="match status" value="1"/>
</dbReference>
<feature type="region of interest" description="Disordered" evidence="1">
    <location>
        <begin position="472"/>
        <end position="652"/>
    </location>
</feature>
<feature type="domain" description="J" evidence="2">
    <location>
        <begin position="9"/>
        <end position="75"/>
    </location>
</feature>
<feature type="compositionally biased region" description="Polar residues" evidence="1">
    <location>
        <begin position="92"/>
        <end position="102"/>
    </location>
</feature>
<sequence>MVKADIKRNYYADLELPTDASVEDIKKAYRKLALKYHPDRNPGKESEIVPKFQAIQAAHEILHDPVSKTRYDADRRKAGLGGGAFTKPNVPPRSSGTNPMYQTRSDFPPPPRRTPNPTSTWRSTAAGASGADRFTNFPKPAPTSKKNPADPANVFNAWQNMKSQTAGASPQPPPRPTPKRPVPRPPPRQDTRYPTEEDIRAGMNYREAPPKPAGGYGGFRSAWAEHNSASGTPKKDGFDPTSTGDEGQAGSTANYSSSRRKSADPPYYPPPPPRSASQKDYSDVPAGDARTRTSYAAEDTRRTASTPHVPGAAGASSQFRQSTRKAGTGTARKPFVVYSSSDDSETEDDSASTTPDTAQKNPQPTTTDQPADAFARSFTRPKKTPNPPSRQFKNGVPYKAPGKAGGSTNSDPDAAENAGEKDKPTIFTMPIHADTFRPNMAKSRSEDSINTSFVPEQWAGDFTSNNVFAAAQAATGRKSSTPSRKSSRGFRQPSRTNTVHETSAQEMPVDPTMDPTMPSPPPPPAKYSPEEWAKHFQDASWAFDPNTLRTSSPGKPESKTASRSNSAAVRKSSRVANKIPINTPKPATVADEVDENTARTQSPDEMDVDDAPPASTPTVPQPTTTQEPRIYPVDTSNLRQSDSEAKASENSGFNVKLDDLGAAVDPQPSQGLDGLSDISSTLPFTSKASTTIPTFTPQNLVLPPLPRAPSTPTKLSRSSWSTYCTTFSIYLDKFNKYNAVIVAHFASRQELAAKVVRAGIRALEAVGEASTGEGFMSYAQGVKEDERVREHWMVGCERHGEAIKEFEAVRERVRSLSLGAGLPEN</sequence>
<dbReference type="SUPFAM" id="SSF46565">
    <property type="entry name" value="Chaperone J-domain"/>
    <property type="match status" value="1"/>
</dbReference>
<dbReference type="HOGENOM" id="CLU_006836_1_0_1"/>
<feature type="compositionally biased region" description="Polar residues" evidence="1">
    <location>
        <begin position="359"/>
        <end position="369"/>
    </location>
</feature>
<protein>
    <recommendedName>
        <fullName evidence="2">J domain-containing protein</fullName>
    </recommendedName>
</protein>
<dbReference type="InterPro" id="IPR050817">
    <property type="entry name" value="DjlA_DnaK_co-chaperone"/>
</dbReference>
<feature type="region of interest" description="Disordered" evidence="1">
    <location>
        <begin position="66"/>
        <end position="427"/>
    </location>
</feature>
<dbReference type="Pfam" id="PF00226">
    <property type="entry name" value="DnaJ"/>
    <property type="match status" value="1"/>
</dbReference>
<dbReference type="RefSeq" id="XP_013425785.1">
    <property type="nucleotide sequence ID" value="XM_013570331.1"/>
</dbReference>
<feature type="compositionally biased region" description="Pro residues" evidence="1">
    <location>
        <begin position="517"/>
        <end position="526"/>
    </location>
</feature>
<dbReference type="PRINTS" id="PR00625">
    <property type="entry name" value="JDOMAIN"/>
</dbReference>
<evidence type="ECO:0000256" key="1">
    <source>
        <dbReference type="SAM" id="MobiDB-lite"/>
    </source>
</evidence>
<evidence type="ECO:0000259" key="2">
    <source>
        <dbReference type="PROSITE" id="PS50076"/>
    </source>
</evidence>
<feature type="compositionally biased region" description="Polar residues" evidence="1">
    <location>
        <begin position="240"/>
        <end position="257"/>
    </location>
</feature>
<feature type="compositionally biased region" description="Low complexity" evidence="1">
    <location>
        <begin position="115"/>
        <end position="124"/>
    </location>
</feature>
<dbReference type="OrthoDB" id="10250354at2759"/>
<name>A0A074XAQ1_9PEZI</name>
<feature type="compositionally biased region" description="Polar residues" evidence="1">
    <location>
        <begin position="547"/>
        <end position="567"/>
    </location>
</feature>
<feature type="compositionally biased region" description="Polar residues" evidence="1">
    <location>
        <begin position="315"/>
        <end position="325"/>
    </location>
</feature>
<proteinExistence type="predicted"/>
<dbReference type="GeneID" id="25411189"/>
<feature type="compositionally biased region" description="Low complexity" evidence="1">
    <location>
        <begin position="475"/>
        <end position="484"/>
    </location>
</feature>
<dbReference type="InterPro" id="IPR036869">
    <property type="entry name" value="J_dom_sf"/>
</dbReference>
<feature type="compositionally biased region" description="Low complexity" evidence="1">
    <location>
        <begin position="611"/>
        <end position="626"/>
    </location>
</feature>
<keyword evidence="4" id="KW-1185">Reference proteome</keyword>
<dbReference type="EMBL" id="KL584713">
    <property type="protein sequence ID" value="KEQ71696.1"/>
    <property type="molecule type" value="Genomic_DNA"/>
</dbReference>
<dbReference type="InterPro" id="IPR018253">
    <property type="entry name" value="DnaJ_domain_CS"/>
</dbReference>
<dbReference type="Proteomes" id="UP000027730">
    <property type="component" value="Unassembled WGS sequence"/>
</dbReference>
<organism evidence="3 4">
    <name type="scientific">Aureobasidium namibiae CBS 147.97</name>
    <dbReference type="NCBI Taxonomy" id="1043004"/>
    <lineage>
        <taxon>Eukaryota</taxon>
        <taxon>Fungi</taxon>
        <taxon>Dikarya</taxon>
        <taxon>Ascomycota</taxon>
        <taxon>Pezizomycotina</taxon>
        <taxon>Dothideomycetes</taxon>
        <taxon>Dothideomycetidae</taxon>
        <taxon>Dothideales</taxon>
        <taxon>Saccotheciaceae</taxon>
        <taxon>Aureobasidium</taxon>
    </lineage>
</organism>
<reference evidence="3 4" key="1">
    <citation type="journal article" date="2014" name="BMC Genomics">
        <title>Genome sequencing of four Aureobasidium pullulans varieties: biotechnological potential, stress tolerance, and description of new species.</title>
        <authorList>
            <person name="Gostin Ar C."/>
            <person name="Ohm R.A."/>
            <person name="Kogej T."/>
            <person name="Sonjak S."/>
            <person name="Turk M."/>
            <person name="Zajc J."/>
            <person name="Zalar P."/>
            <person name="Grube M."/>
            <person name="Sun H."/>
            <person name="Han J."/>
            <person name="Sharma A."/>
            <person name="Chiniquy J."/>
            <person name="Ngan C.Y."/>
            <person name="Lipzen A."/>
            <person name="Barry K."/>
            <person name="Grigoriev I.V."/>
            <person name="Gunde-Cimerman N."/>
        </authorList>
    </citation>
    <scope>NUCLEOTIDE SEQUENCE [LARGE SCALE GENOMIC DNA]</scope>
    <source>
        <strain evidence="3 4">CBS 147.97</strain>
    </source>
</reference>
<dbReference type="PROSITE" id="PS00636">
    <property type="entry name" value="DNAJ_1"/>
    <property type="match status" value="1"/>
</dbReference>
<dbReference type="STRING" id="1043004.A0A074XAQ1"/>
<feature type="compositionally biased region" description="Low complexity" evidence="1">
    <location>
        <begin position="507"/>
        <end position="516"/>
    </location>
</feature>
<feature type="compositionally biased region" description="Basic and acidic residues" evidence="1">
    <location>
        <begin position="528"/>
        <end position="537"/>
    </location>
</feature>
<dbReference type="Gene3D" id="1.10.287.110">
    <property type="entry name" value="DnaJ domain"/>
    <property type="match status" value="1"/>
</dbReference>
<feature type="compositionally biased region" description="Polar residues" evidence="1">
    <location>
        <begin position="156"/>
        <end position="168"/>
    </location>
</feature>
<feature type="compositionally biased region" description="Polar residues" evidence="1">
    <location>
        <begin position="493"/>
        <end position="505"/>
    </location>
</feature>
<feature type="compositionally biased region" description="Basic and acidic residues" evidence="1">
    <location>
        <begin position="187"/>
        <end position="200"/>
    </location>
</feature>
<accession>A0A074XAQ1</accession>
<dbReference type="AlphaFoldDB" id="A0A074XAQ1"/>